<dbReference type="GO" id="GO:0003824">
    <property type="term" value="F:catalytic activity"/>
    <property type="evidence" value="ECO:0007669"/>
    <property type="project" value="InterPro"/>
</dbReference>
<gene>
    <name evidence="2" type="ORF">EDD31_2907</name>
</gene>
<organism evidence="2 3">
    <name type="scientific">Bogoriella caseilytica</name>
    <dbReference type="NCBI Taxonomy" id="56055"/>
    <lineage>
        <taxon>Bacteria</taxon>
        <taxon>Bacillati</taxon>
        <taxon>Actinomycetota</taxon>
        <taxon>Actinomycetes</taxon>
        <taxon>Micrococcales</taxon>
        <taxon>Bogoriellaceae</taxon>
        <taxon>Bogoriella</taxon>
    </lineage>
</organism>
<dbReference type="SUPFAM" id="SSF74650">
    <property type="entry name" value="Galactose mutarotase-like"/>
    <property type="match status" value="1"/>
</dbReference>
<comment type="caution">
    <text evidence="2">The sequence shown here is derived from an EMBL/GenBank/DDBJ whole genome shotgun (WGS) entry which is preliminary data.</text>
</comment>
<dbReference type="RefSeq" id="WP_123304839.1">
    <property type="nucleotide sequence ID" value="NZ_RKHK01000001.1"/>
</dbReference>
<dbReference type="Proteomes" id="UP000280668">
    <property type="component" value="Unassembled WGS sequence"/>
</dbReference>
<dbReference type="GO" id="GO:0005975">
    <property type="term" value="P:carbohydrate metabolic process"/>
    <property type="evidence" value="ECO:0007669"/>
    <property type="project" value="InterPro"/>
</dbReference>
<dbReference type="InterPro" id="IPR011013">
    <property type="entry name" value="Gal_mutarotase_sf_dom"/>
</dbReference>
<keyword evidence="3" id="KW-1185">Reference proteome</keyword>
<evidence type="ECO:0000313" key="2">
    <source>
        <dbReference type="EMBL" id="ROR74491.1"/>
    </source>
</evidence>
<dbReference type="OrthoDB" id="2528227at2"/>
<sequence length="318" mass="33057">MAITLRSADLELTLTPERGADIVSLCDLATGVQVLAVSPTGDVTSGPLSAGGSIVAWTSGYPGGWQLLVPNAGPERLHDGVVQGYHGEASLARWRVESQRDNAARLSTSLVTAPLRLVRDVVVTGARVIVTDAVTNLSPEPCSFRLAQHPAFGDEFLDEHSYVTSRARTLITDADAPGTLTGADAVGAPAELLPAGPVNGSVALPGPGSGEALFGALTGFAPSDDGSTSATFHSPTRGFGMRLTWDPSVYPYAWFWIEAHAHSGWPWFKRLFAAAVEPCNVLPGEGATPDGRQRGGPGATLDGGATLTSVVRLDRVPA</sequence>
<name>A0A3N2BGV4_9MICO</name>
<evidence type="ECO:0000256" key="1">
    <source>
        <dbReference type="SAM" id="MobiDB-lite"/>
    </source>
</evidence>
<dbReference type="AlphaFoldDB" id="A0A3N2BGV4"/>
<accession>A0A3N2BGV4</accession>
<evidence type="ECO:0000313" key="3">
    <source>
        <dbReference type="Proteomes" id="UP000280668"/>
    </source>
</evidence>
<dbReference type="InterPro" id="IPR014718">
    <property type="entry name" value="GH-type_carb-bd"/>
</dbReference>
<dbReference type="GO" id="GO:0030246">
    <property type="term" value="F:carbohydrate binding"/>
    <property type="evidence" value="ECO:0007669"/>
    <property type="project" value="InterPro"/>
</dbReference>
<reference evidence="2 3" key="1">
    <citation type="submission" date="2018-11" db="EMBL/GenBank/DDBJ databases">
        <title>Sequencing the genomes of 1000 actinobacteria strains.</title>
        <authorList>
            <person name="Klenk H.-P."/>
        </authorList>
    </citation>
    <scope>NUCLEOTIDE SEQUENCE [LARGE SCALE GENOMIC DNA]</scope>
    <source>
        <strain evidence="2 3">DSM 11294</strain>
    </source>
</reference>
<proteinExistence type="predicted"/>
<feature type="region of interest" description="Disordered" evidence="1">
    <location>
        <begin position="284"/>
        <end position="303"/>
    </location>
</feature>
<dbReference type="Gene3D" id="2.70.98.10">
    <property type="match status" value="1"/>
</dbReference>
<protein>
    <submittedName>
        <fullName evidence="2">Galactose mutarotase-like enzyme</fullName>
    </submittedName>
</protein>
<dbReference type="EMBL" id="RKHK01000001">
    <property type="protein sequence ID" value="ROR74491.1"/>
    <property type="molecule type" value="Genomic_DNA"/>
</dbReference>